<accession>A0ABU6IR88</accession>
<dbReference type="RefSeq" id="WP_326278585.1">
    <property type="nucleotide sequence ID" value="NZ_JAYKYV010000006.1"/>
</dbReference>
<keyword evidence="2" id="KW-1185">Reference proteome</keyword>
<evidence type="ECO:0000313" key="1">
    <source>
        <dbReference type="EMBL" id="MEC4265581.1"/>
    </source>
</evidence>
<protein>
    <submittedName>
        <fullName evidence="1">Uncharacterized protein</fullName>
    </submittedName>
</protein>
<reference evidence="1 2" key="1">
    <citation type="submission" date="2024-01" db="EMBL/GenBank/DDBJ databases">
        <title>The strains designed SYSU M86414 and SYSU M84420 isolated from the marine sediment in San Sha City (Hainan Province, China).</title>
        <authorList>
            <person name="Guo D."/>
        </authorList>
    </citation>
    <scope>NUCLEOTIDE SEQUENCE [LARGE SCALE GENOMIC DNA]</scope>
    <source>
        <strain evidence="1 2">SYSU M84420</strain>
    </source>
</reference>
<dbReference type="EMBL" id="JAYMGW010000006">
    <property type="protein sequence ID" value="MEC4265581.1"/>
    <property type="molecule type" value="Genomic_DNA"/>
</dbReference>
<dbReference type="Proteomes" id="UP001355298">
    <property type="component" value="Unassembled WGS sequence"/>
</dbReference>
<comment type="caution">
    <text evidence="1">The sequence shown here is derived from an EMBL/GenBank/DDBJ whole genome shotgun (WGS) entry which is preliminary data.</text>
</comment>
<gene>
    <name evidence="1" type="ORF">VOP03_09500</name>
</gene>
<proteinExistence type="predicted"/>
<sequence>MNTQNHPLRQSEYKFPREPLSRFKELAFTFRVQWGFIKKLQEMEHIL</sequence>
<name>A0ABU6IR88_9FLAO</name>
<organism evidence="1 2">
    <name type="scientific">Flagellimonas halotolerans</name>
    <dbReference type="NCBI Taxonomy" id="3112164"/>
    <lineage>
        <taxon>Bacteria</taxon>
        <taxon>Pseudomonadati</taxon>
        <taxon>Bacteroidota</taxon>
        <taxon>Flavobacteriia</taxon>
        <taxon>Flavobacteriales</taxon>
        <taxon>Flavobacteriaceae</taxon>
        <taxon>Flagellimonas</taxon>
    </lineage>
</organism>
<evidence type="ECO:0000313" key="2">
    <source>
        <dbReference type="Proteomes" id="UP001355298"/>
    </source>
</evidence>